<feature type="signal peptide" evidence="1">
    <location>
        <begin position="1"/>
        <end position="21"/>
    </location>
</feature>
<keyword evidence="1" id="KW-0732">Signal</keyword>
<protein>
    <submittedName>
        <fullName evidence="2">Uncharacterized protein</fullName>
    </submittedName>
</protein>
<dbReference type="Pfam" id="PF16029">
    <property type="entry name" value="DUF4787"/>
    <property type="match status" value="1"/>
</dbReference>
<proteinExistence type="predicted"/>
<dbReference type="PANTHER" id="PTHR35455">
    <property type="entry name" value="UNNAMED PRODUCT"/>
    <property type="match status" value="1"/>
</dbReference>
<name>A0AA89C2K4_PINIB</name>
<comment type="caution">
    <text evidence="2">The sequence shown here is derived from an EMBL/GenBank/DDBJ whole genome shotgun (WGS) entry which is preliminary data.</text>
</comment>
<dbReference type="PANTHER" id="PTHR35455:SF1">
    <property type="entry name" value="AGAP005842-PA"/>
    <property type="match status" value="1"/>
</dbReference>
<dbReference type="Proteomes" id="UP001186944">
    <property type="component" value="Unassembled WGS sequence"/>
</dbReference>
<accession>A0AA89C2K4</accession>
<reference evidence="2" key="1">
    <citation type="submission" date="2019-08" db="EMBL/GenBank/DDBJ databases">
        <title>The improved chromosome-level genome for the pearl oyster Pinctada fucata martensii using PacBio sequencing and Hi-C.</title>
        <authorList>
            <person name="Zheng Z."/>
        </authorList>
    </citation>
    <scope>NUCLEOTIDE SEQUENCE</scope>
    <source>
        <strain evidence="2">ZZ-2019</strain>
        <tissue evidence="2">Adductor muscle</tissue>
    </source>
</reference>
<dbReference type="EMBL" id="VSWD01000010">
    <property type="protein sequence ID" value="KAK3092067.1"/>
    <property type="molecule type" value="Genomic_DNA"/>
</dbReference>
<dbReference type="AlphaFoldDB" id="A0AA89C2K4"/>
<sequence>MVDVRILTVCLVLLLIIDVMTYTERVQYQFKKYTYKKKRDDKKYKNAKAVCEVRPDCLAMYGANQTMCIRKCVSEFCFKELYGDDPLEEGEIDVRFNSFKGCLAQEKVGNMHNKYSGSRNLPEQDLGY</sequence>
<gene>
    <name evidence="2" type="ORF">FSP39_024883</name>
</gene>
<evidence type="ECO:0000256" key="1">
    <source>
        <dbReference type="SAM" id="SignalP"/>
    </source>
</evidence>
<feature type="chain" id="PRO_5041731296" evidence="1">
    <location>
        <begin position="22"/>
        <end position="128"/>
    </location>
</feature>
<organism evidence="2 3">
    <name type="scientific">Pinctada imbricata</name>
    <name type="common">Atlantic pearl-oyster</name>
    <name type="synonym">Pinctada martensii</name>
    <dbReference type="NCBI Taxonomy" id="66713"/>
    <lineage>
        <taxon>Eukaryota</taxon>
        <taxon>Metazoa</taxon>
        <taxon>Spiralia</taxon>
        <taxon>Lophotrochozoa</taxon>
        <taxon>Mollusca</taxon>
        <taxon>Bivalvia</taxon>
        <taxon>Autobranchia</taxon>
        <taxon>Pteriomorphia</taxon>
        <taxon>Pterioida</taxon>
        <taxon>Pterioidea</taxon>
        <taxon>Pteriidae</taxon>
        <taxon>Pinctada</taxon>
    </lineage>
</organism>
<keyword evidence="3" id="KW-1185">Reference proteome</keyword>
<dbReference type="InterPro" id="IPR031985">
    <property type="entry name" value="DUF4787"/>
</dbReference>
<evidence type="ECO:0000313" key="2">
    <source>
        <dbReference type="EMBL" id="KAK3092067.1"/>
    </source>
</evidence>
<evidence type="ECO:0000313" key="3">
    <source>
        <dbReference type="Proteomes" id="UP001186944"/>
    </source>
</evidence>